<proteinExistence type="predicted"/>
<accession>A0A7W9MHE9</accession>
<evidence type="ECO:0000313" key="2">
    <source>
        <dbReference type="Proteomes" id="UP000540685"/>
    </source>
</evidence>
<gene>
    <name evidence="1" type="ORF">F4562_003558</name>
</gene>
<dbReference type="AlphaFoldDB" id="A0A7W9MHE9"/>
<name>A0A7W9MHE9_9ACTN</name>
<sequence length="74" mass="8160">MGCAVCGHPLPELYEYSIRRHGHQVVIVMSPGYDRKVVMSHASRHRPKEELPAIREALGLTEPSPPTEAALEAS</sequence>
<comment type="caution">
    <text evidence="1">The sequence shown here is derived from an EMBL/GenBank/DDBJ whole genome shotgun (WGS) entry which is preliminary data.</text>
</comment>
<reference evidence="1 2" key="1">
    <citation type="submission" date="2020-08" db="EMBL/GenBank/DDBJ databases">
        <title>Sequencing the genomes of 1000 actinobacteria strains.</title>
        <authorList>
            <person name="Klenk H.-P."/>
        </authorList>
    </citation>
    <scope>NUCLEOTIDE SEQUENCE [LARGE SCALE GENOMIC DNA]</scope>
    <source>
        <strain evidence="1 2">DSM 46887</strain>
    </source>
</reference>
<dbReference type="EMBL" id="JACHMP010000001">
    <property type="protein sequence ID" value="MBB5820496.1"/>
    <property type="molecule type" value="Genomic_DNA"/>
</dbReference>
<dbReference type="Proteomes" id="UP000540685">
    <property type="component" value="Unassembled WGS sequence"/>
</dbReference>
<protein>
    <submittedName>
        <fullName evidence="1">Uncharacterized protein</fullName>
    </submittedName>
</protein>
<evidence type="ECO:0000313" key="1">
    <source>
        <dbReference type="EMBL" id="MBB5820496.1"/>
    </source>
</evidence>
<keyword evidence="2" id="KW-1185">Reference proteome</keyword>
<organism evidence="1 2">
    <name type="scientific">Streptosporangium becharense</name>
    <dbReference type="NCBI Taxonomy" id="1816182"/>
    <lineage>
        <taxon>Bacteria</taxon>
        <taxon>Bacillati</taxon>
        <taxon>Actinomycetota</taxon>
        <taxon>Actinomycetes</taxon>
        <taxon>Streptosporangiales</taxon>
        <taxon>Streptosporangiaceae</taxon>
        <taxon>Streptosporangium</taxon>
    </lineage>
</organism>